<feature type="compositionally biased region" description="Polar residues" evidence="2">
    <location>
        <begin position="655"/>
        <end position="669"/>
    </location>
</feature>
<feature type="compositionally biased region" description="Polar residues" evidence="2">
    <location>
        <begin position="962"/>
        <end position="973"/>
    </location>
</feature>
<feature type="compositionally biased region" description="Low complexity" evidence="2">
    <location>
        <begin position="297"/>
        <end position="321"/>
    </location>
</feature>
<evidence type="ECO:0000256" key="1">
    <source>
        <dbReference type="ARBA" id="ARBA00005536"/>
    </source>
</evidence>
<feature type="compositionally biased region" description="Polar residues" evidence="2">
    <location>
        <begin position="329"/>
        <end position="343"/>
    </location>
</feature>
<feature type="region of interest" description="Disordered" evidence="2">
    <location>
        <begin position="687"/>
        <end position="772"/>
    </location>
</feature>
<evidence type="ECO:0000313" key="4">
    <source>
        <dbReference type="Proteomes" id="UP001140949"/>
    </source>
</evidence>
<comment type="similarity">
    <text evidence="1">Belongs to the IST1 family.</text>
</comment>
<feature type="compositionally biased region" description="Basic and acidic residues" evidence="2">
    <location>
        <begin position="344"/>
        <end position="361"/>
    </location>
</feature>
<feature type="compositionally biased region" description="Basic and acidic residues" evidence="2">
    <location>
        <begin position="883"/>
        <end position="892"/>
    </location>
</feature>
<feature type="compositionally biased region" description="Low complexity" evidence="2">
    <location>
        <begin position="239"/>
        <end position="251"/>
    </location>
</feature>
<feature type="region of interest" description="Disordered" evidence="2">
    <location>
        <begin position="524"/>
        <end position="562"/>
    </location>
</feature>
<sequence>MLSKSFKAGKCKTSLKLAAARIKLLRNKREVQVKSMRRELAQLLESGQEQTARIRVEHVIREEKTMAAYDLIELYCELIAARLPIIESQKACPIDLKEAISSVIFASPRCADIPELIDIRKHLSAKYGKEFVNSVLEVRPDCGVSRLVVEKLSARAPDVETKIKILTSIAQEYKVKWDSKSFEEQLQKPNDDLLNGPTFSSSNKVPKESSSVNYPPAADQSKESSTSKNAASKPTSVGTSSYTNSRTSSTSEPFRSQPESRAPAESSTGGGEVKNSYSREENVSSNRSTWNIEFKDAASAAQAAAESAERASMAARAAAEFATREKVSRQNSSGSNEPSTYSVKNERPDDMPRASKLKGEDVVEDSLPKAYGEPRKSQGMKPEIQKFQRDVTQGVFQREAGETVDDYSRAQKEASHFSSLSSQTNVDDGFLNISSNVTSVKNYDHSPKMPPASESMEHDHKNVEHEDSEYGREHVVNYGESAFFNHASNFDDESSRYPRYGNNVVFDDYGCDADDIDVFGSSNRVKSPFSHQREESSVQQSTADHASTKQHTSWSPSRNKNPKLHLFTESERYHEKITPVSLSSQADEKFPATFDDSDGLSSESEEEKNDHTNNNAIRPGNVLHNERSSGRDLFHEESGHGLENTFFDERKEVANNGNKSASSRNSGGNNEEHEGKPYAADIFWKKSGSSSSLDNQSSSRIDKAPSNSYDLRRGLDDSSSDEDAQPLHSSNVQSKRKSGTNEQLASLPLGINDPEILDKSSDESEQGLNYGRLTGGFKHRGFPRPPYVRNSAVDDSYTSKQNTSETYSISKKPTVSKVEKLSAGMEVLDKEELVDQELLPKAKVHISRISEASNDSHSMLYDENISATVHKKSSPRPMTSADSDDRRAKLDSDFTAENKANVDVKLSRRTRGMPSEAKNSALRFVGRPDVESKSSHTNSIAYGSHTAAVHDVVNIHGKDNSKTSQQNLPTEQPTLVRKQKSSAREESPKSSQQSSTERVVPANTEKTKSPHSSGGSSSRENSLKNPAHTHPKLPDYDSLAAHFQSLRSNRN</sequence>
<feature type="region of interest" description="Disordered" evidence="2">
    <location>
        <begin position="188"/>
        <end position="383"/>
    </location>
</feature>
<dbReference type="Proteomes" id="UP001140949">
    <property type="component" value="Unassembled WGS sequence"/>
</dbReference>
<feature type="compositionally biased region" description="Basic and acidic residues" evidence="2">
    <location>
        <begin position="455"/>
        <end position="469"/>
    </location>
</feature>
<dbReference type="InterPro" id="IPR042277">
    <property type="entry name" value="IST1-like"/>
</dbReference>
<dbReference type="PANTHER" id="PTHR12161:SF13">
    <property type="entry name" value="REGULATOR OF VPS4 ACTIVITY IN THE MVB PATHWAY PROTEIN"/>
    <property type="match status" value="1"/>
</dbReference>
<dbReference type="Pfam" id="PF03398">
    <property type="entry name" value="Ist1"/>
    <property type="match status" value="1"/>
</dbReference>
<protein>
    <recommendedName>
        <fullName evidence="5">IST1-like protein</fullName>
    </recommendedName>
</protein>
<dbReference type="PANTHER" id="PTHR12161">
    <property type="entry name" value="IST1 FAMILY MEMBER"/>
    <property type="match status" value="1"/>
</dbReference>
<feature type="region of interest" description="Disordered" evidence="2">
    <location>
        <begin position="579"/>
        <end position="675"/>
    </location>
</feature>
<reference evidence="3" key="1">
    <citation type="journal article" date="2023" name="GigaByte">
        <title>Genome assembly of the bearded iris, Iris pallida Lam.</title>
        <authorList>
            <person name="Bruccoleri R.E."/>
            <person name="Oakeley E.J."/>
            <person name="Faust A.M.E."/>
            <person name="Altorfer M."/>
            <person name="Dessus-Babus S."/>
            <person name="Burckhardt D."/>
            <person name="Oertli M."/>
            <person name="Naumann U."/>
            <person name="Petersen F."/>
            <person name="Wong J."/>
        </authorList>
    </citation>
    <scope>NUCLEOTIDE SEQUENCE</scope>
    <source>
        <strain evidence="3">GSM-AAB239-AS_SAM_17_03QT</strain>
    </source>
</reference>
<dbReference type="InterPro" id="IPR005061">
    <property type="entry name" value="Ist1"/>
</dbReference>
<feature type="compositionally biased region" description="Acidic residues" evidence="2">
    <location>
        <begin position="595"/>
        <end position="607"/>
    </location>
</feature>
<comment type="caution">
    <text evidence="3">The sequence shown here is derived from an EMBL/GenBank/DDBJ whole genome shotgun (WGS) entry which is preliminary data.</text>
</comment>
<dbReference type="AlphaFoldDB" id="A0AAX6HJY4"/>
<evidence type="ECO:0000313" key="3">
    <source>
        <dbReference type="EMBL" id="KAJ6840685.1"/>
    </source>
</evidence>
<accession>A0AAX6HJY4</accession>
<feature type="region of interest" description="Disordered" evidence="2">
    <location>
        <begin position="866"/>
        <end position="939"/>
    </location>
</feature>
<feature type="compositionally biased region" description="Polar residues" evidence="2">
    <location>
        <begin position="223"/>
        <end position="238"/>
    </location>
</feature>
<feature type="region of interest" description="Disordered" evidence="2">
    <location>
        <begin position="441"/>
        <end position="469"/>
    </location>
</feature>
<feature type="region of interest" description="Disordered" evidence="2">
    <location>
        <begin position="958"/>
        <end position="1051"/>
    </location>
</feature>
<feature type="compositionally biased region" description="Low complexity" evidence="2">
    <location>
        <begin position="200"/>
        <end position="213"/>
    </location>
</feature>
<dbReference type="Gene3D" id="1.20.1260.60">
    <property type="entry name" value="Vacuolar protein sorting-associated protein Ist1"/>
    <property type="match status" value="1"/>
</dbReference>
<evidence type="ECO:0008006" key="5">
    <source>
        <dbReference type="Google" id="ProtNLM"/>
    </source>
</evidence>
<reference evidence="3" key="2">
    <citation type="submission" date="2023-04" db="EMBL/GenBank/DDBJ databases">
        <authorList>
            <person name="Bruccoleri R.E."/>
            <person name="Oakeley E.J."/>
            <person name="Faust A.-M."/>
            <person name="Dessus-Babus S."/>
            <person name="Altorfer M."/>
            <person name="Burckhardt D."/>
            <person name="Oertli M."/>
            <person name="Naumann U."/>
            <person name="Petersen F."/>
            <person name="Wong J."/>
        </authorList>
    </citation>
    <scope>NUCLEOTIDE SEQUENCE</scope>
    <source>
        <strain evidence="3">GSM-AAB239-AS_SAM_17_03QT</strain>
        <tissue evidence="3">Leaf</tissue>
    </source>
</reference>
<gene>
    <name evidence="3" type="ORF">M6B38_118135</name>
</gene>
<feature type="compositionally biased region" description="Basic and acidic residues" evidence="2">
    <location>
        <begin position="624"/>
        <end position="640"/>
    </location>
</feature>
<dbReference type="GO" id="GO:0015031">
    <property type="term" value="P:protein transport"/>
    <property type="evidence" value="ECO:0007669"/>
    <property type="project" value="InterPro"/>
</dbReference>
<proteinExistence type="inferred from homology"/>
<keyword evidence="4" id="KW-1185">Reference proteome</keyword>
<name>A0AAX6HJY4_IRIPA</name>
<dbReference type="FunFam" id="1.20.1260.60:FF:000003">
    <property type="entry name" value="IST1-like protein isoform A"/>
    <property type="match status" value="1"/>
</dbReference>
<feature type="compositionally biased region" description="Polar residues" evidence="2">
    <location>
        <begin position="537"/>
        <end position="559"/>
    </location>
</feature>
<evidence type="ECO:0000256" key="2">
    <source>
        <dbReference type="SAM" id="MobiDB-lite"/>
    </source>
</evidence>
<feature type="compositionally biased region" description="Low complexity" evidence="2">
    <location>
        <begin position="687"/>
        <end position="699"/>
    </location>
</feature>
<dbReference type="EMBL" id="JANAVB010009199">
    <property type="protein sequence ID" value="KAJ6840685.1"/>
    <property type="molecule type" value="Genomic_DNA"/>
</dbReference>
<organism evidence="3 4">
    <name type="scientific">Iris pallida</name>
    <name type="common">Sweet iris</name>
    <dbReference type="NCBI Taxonomy" id="29817"/>
    <lineage>
        <taxon>Eukaryota</taxon>
        <taxon>Viridiplantae</taxon>
        <taxon>Streptophyta</taxon>
        <taxon>Embryophyta</taxon>
        <taxon>Tracheophyta</taxon>
        <taxon>Spermatophyta</taxon>
        <taxon>Magnoliopsida</taxon>
        <taxon>Liliopsida</taxon>
        <taxon>Asparagales</taxon>
        <taxon>Iridaceae</taxon>
        <taxon>Iridoideae</taxon>
        <taxon>Irideae</taxon>
        <taxon>Iris</taxon>
    </lineage>
</organism>